<keyword evidence="2" id="KW-0678">Repressor</keyword>
<dbReference type="OrthoDB" id="10265969at2759"/>
<dbReference type="GO" id="GO:0070822">
    <property type="term" value="C:Sin3-type complex"/>
    <property type="evidence" value="ECO:0007669"/>
    <property type="project" value="TreeGrafter"/>
</dbReference>
<dbReference type="STRING" id="670580.A0A1X6MQV7"/>
<dbReference type="RefSeq" id="XP_024335400.1">
    <property type="nucleotide sequence ID" value="XM_024486651.1"/>
</dbReference>
<dbReference type="PANTHER" id="PTHR12346">
    <property type="entry name" value="SIN3B-RELATED"/>
    <property type="match status" value="1"/>
</dbReference>
<dbReference type="Gene3D" id="1.20.1160.11">
    <property type="entry name" value="Paired amphipathic helix"/>
    <property type="match status" value="2"/>
</dbReference>
<dbReference type="Proteomes" id="UP000194127">
    <property type="component" value="Unassembled WGS sequence"/>
</dbReference>
<dbReference type="FunFam" id="1.20.1160.11:FF:000003">
    <property type="entry name" value="Paired amphipathic helix SIN3-like protein"/>
    <property type="match status" value="1"/>
</dbReference>
<reference evidence="7 8" key="1">
    <citation type="submission" date="2017-04" db="EMBL/GenBank/DDBJ databases">
        <title>Genome Sequence of the Model Brown-Rot Fungus Postia placenta SB12.</title>
        <authorList>
            <consortium name="DOE Joint Genome Institute"/>
            <person name="Gaskell J."/>
            <person name="Kersten P."/>
            <person name="Larrondo L.F."/>
            <person name="Canessa P."/>
            <person name="Martinez D."/>
            <person name="Hibbett D."/>
            <person name="Schmoll M."/>
            <person name="Kubicek C.P."/>
            <person name="Martinez A.T."/>
            <person name="Yadav J."/>
            <person name="Master E."/>
            <person name="Magnuson J.K."/>
            <person name="James T."/>
            <person name="Yaver D."/>
            <person name="Berka R."/>
            <person name="Labutti K."/>
            <person name="Lipzen A."/>
            <person name="Aerts A."/>
            <person name="Barry K."/>
            <person name="Henrissat B."/>
            <person name="Blanchette R."/>
            <person name="Grigoriev I."/>
            <person name="Cullen D."/>
        </authorList>
    </citation>
    <scope>NUCLEOTIDE SEQUENCE [LARGE SCALE GENOMIC DNA]</scope>
    <source>
        <strain evidence="7 8">MAD-698-R-SB12</strain>
    </source>
</reference>
<keyword evidence="3" id="KW-0677">Repeat</keyword>
<evidence type="ECO:0000256" key="3">
    <source>
        <dbReference type="ARBA" id="ARBA00022737"/>
    </source>
</evidence>
<dbReference type="SUPFAM" id="SSF47762">
    <property type="entry name" value="PAH2 domain"/>
    <property type="match status" value="2"/>
</dbReference>
<protein>
    <recommendedName>
        <fullName evidence="9">PAH2 domain-containing protein</fullName>
    </recommendedName>
</protein>
<dbReference type="GO" id="GO:0003714">
    <property type="term" value="F:transcription corepressor activity"/>
    <property type="evidence" value="ECO:0007669"/>
    <property type="project" value="InterPro"/>
</dbReference>
<gene>
    <name evidence="7" type="ORF">POSPLADRAFT_1152419</name>
</gene>
<evidence type="ECO:0000256" key="4">
    <source>
        <dbReference type="ARBA" id="ARBA00023242"/>
    </source>
</evidence>
<organism evidence="7 8">
    <name type="scientific">Postia placenta MAD-698-R-SB12</name>
    <dbReference type="NCBI Taxonomy" id="670580"/>
    <lineage>
        <taxon>Eukaryota</taxon>
        <taxon>Fungi</taxon>
        <taxon>Dikarya</taxon>
        <taxon>Basidiomycota</taxon>
        <taxon>Agaricomycotina</taxon>
        <taxon>Agaricomycetes</taxon>
        <taxon>Polyporales</taxon>
        <taxon>Adustoporiaceae</taxon>
        <taxon>Rhodonia</taxon>
    </lineage>
</organism>
<evidence type="ECO:0000313" key="7">
    <source>
        <dbReference type="EMBL" id="OSX58606.1"/>
    </source>
</evidence>
<feature type="compositionally biased region" description="Basic and acidic residues" evidence="6">
    <location>
        <begin position="52"/>
        <end position="75"/>
    </location>
</feature>
<sequence>MSRSDIDRREYAANGRLLMTKRKRGTLMRKPVRWTGGVCVVPAVGFVIEKESSVRKAEEHTADGGDAQRGEDAGRQTENGRAIWTHGGRLQTADAHRAKNRTSLASVSRAFDPREMQGIGPPGIRWLKHENMGAELGRARIAGAVPGKQHDVGCKFKSTTVDGLLFPEAFSPPAIDRAAWREHTTRRTVFTRAIAHSEYADGAQSPGPPGTPSSTSTRLLNVADAVDYLDAIKAQFQDRPEVYSHFLDIMKDFMYQVKDTSVRTSSFLRYDVIVCPYLDEWVIDTPGVIARVSMLFHSSPYLIQDFNTFLPPGYRIDVSTDPQNPGMVTVTTPTSVDVQYTTAFPPDYPFSPSIMFAPPAAGPQAVSAASFLGNLGNGTNEGMAAIGELNHAIQFLNKIKMRFEEDPETYEQFLEVVHAYQERPQDSQVYAQVQTLLKDAPDLVNEFRDFWPEAIGPSSQRLRLLNQTVVQNSSIKRQQTPYIPVLGQSSASRPSRSHDWGD</sequence>
<dbReference type="InterPro" id="IPR039774">
    <property type="entry name" value="Sin3-like"/>
</dbReference>
<dbReference type="PANTHER" id="PTHR12346:SF0">
    <property type="entry name" value="SIN3A, ISOFORM G"/>
    <property type="match status" value="1"/>
</dbReference>
<name>A0A1X6MQV7_9APHY</name>
<accession>A0A1X6MQV7</accession>
<evidence type="ECO:0008006" key="9">
    <source>
        <dbReference type="Google" id="ProtNLM"/>
    </source>
</evidence>
<comment type="subcellular location">
    <subcellularLocation>
        <location evidence="1 5">Nucleus</location>
    </subcellularLocation>
</comment>
<dbReference type="GO" id="GO:0000122">
    <property type="term" value="P:negative regulation of transcription by RNA polymerase II"/>
    <property type="evidence" value="ECO:0007669"/>
    <property type="project" value="TreeGrafter"/>
</dbReference>
<keyword evidence="8" id="KW-1185">Reference proteome</keyword>
<dbReference type="Pfam" id="PF02671">
    <property type="entry name" value="PAH"/>
    <property type="match status" value="2"/>
</dbReference>
<dbReference type="InterPro" id="IPR003822">
    <property type="entry name" value="PAH"/>
</dbReference>
<dbReference type="PROSITE" id="PS51477">
    <property type="entry name" value="PAH"/>
    <property type="match status" value="2"/>
</dbReference>
<dbReference type="InterPro" id="IPR036600">
    <property type="entry name" value="PAH_sf"/>
</dbReference>
<proteinExistence type="predicted"/>
<evidence type="ECO:0000256" key="1">
    <source>
        <dbReference type="ARBA" id="ARBA00004123"/>
    </source>
</evidence>
<dbReference type="AlphaFoldDB" id="A0A1X6MQV7"/>
<dbReference type="EMBL" id="KZ110604">
    <property type="protein sequence ID" value="OSX58606.1"/>
    <property type="molecule type" value="Genomic_DNA"/>
</dbReference>
<feature type="region of interest" description="Disordered" evidence="6">
    <location>
        <begin position="481"/>
        <end position="502"/>
    </location>
</feature>
<feature type="region of interest" description="Disordered" evidence="6">
    <location>
        <begin position="52"/>
        <end position="76"/>
    </location>
</feature>
<dbReference type="GeneID" id="36331600"/>
<evidence type="ECO:0000256" key="5">
    <source>
        <dbReference type="PROSITE-ProRule" id="PRU00810"/>
    </source>
</evidence>
<evidence type="ECO:0000256" key="2">
    <source>
        <dbReference type="ARBA" id="ARBA00022491"/>
    </source>
</evidence>
<feature type="compositionally biased region" description="Polar residues" evidence="6">
    <location>
        <begin position="481"/>
        <end position="494"/>
    </location>
</feature>
<evidence type="ECO:0000313" key="8">
    <source>
        <dbReference type="Proteomes" id="UP000194127"/>
    </source>
</evidence>
<keyword evidence="4 5" id="KW-0539">Nucleus</keyword>
<evidence type="ECO:0000256" key="6">
    <source>
        <dbReference type="SAM" id="MobiDB-lite"/>
    </source>
</evidence>